<feature type="modified residue" description="4-aspartylphosphate" evidence="2">
    <location>
        <position position="56"/>
    </location>
</feature>
<keyword evidence="1" id="KW-0238">DNA-binding</keyword>
<sequence>MSRKVIIIDDEPHCRNVVAKIVAEHCPDLNVVAECADGIEGLAAILRHHPDLVFLDIEMPRMNGFQMLDALGSGDLHFSLIFTTAYDQFAVTAFKYSAFDYLLKPIDESELTSSIKKLQYPGTPFAQLQHLKANFSSPSAFNKLTIATQRGITFIELEDIVALESDSNYTKIHLQNGQTVLASKTLGHFDELLSENKIFFRTHKQFIINLNFIKEYLAGDYNLVLLHNGLQAKLARTRRDAFLGLFRM</sequence>
<dbReference type="SMART" id="SM00850">
    <property type="entry name" value="LytTR"/>
    <property type="match status" value="1"/>
</dbReference>
<dbReference type="InterPro" id="IPR039420">
    <property type="entry name" value="WalR-like"/>
</dbReference>
<reference key="2">
    <citation type="submission" date="2011-04" db="EMBL/GenBank/DDBJ databases">
        <title>Complete sequence of chromosome of Haliscomenobacter hydrossis DSM 1100.</title>
        <authorList>
            <consortium name="US DOE Joint Genome Institute (JGI-PGF)"/>
            <person name="Lucas S."/>
            <person name="Han J."/>
            <person name="Lapidus A."/>
            <person name="Bruce D."/>
            <person name="Goodwin L."/>
            <person name="Pitluck S."/>
            <person name="Peters L."/>
            <person name="Kyrpides N."/>
            <person name="Mavromatis K."/>
            <person name="Ivanova N."/>
            <person name="Ovchinnikova G."/>
            <person name="Pagani I."/>
            <person name="Daligault H."/>
            <person name="Detter J.C."/>
            <person name="Han C."/>
            <person name="Land M."/>
            <person name="Hauser L."/>
            <person name="Markowitz V."/>
            <person name="Cheng J.-F."/>
            <person name="Hugenholtz P."/>
            <person name="Woyke T."/>
            <person name="Wu D."/>
            <person name="Verbarg S."/>
            <person name="Frueling A."/>
            <person name="Brambilla E."/>
            <person name="Klenk H.-P."/>
            <person name="Eisen J.A."/>
        </authorList>
    </citation>
    <scope>NUCLEOTIDE SEQUENCE</scope>
    <source>
        <strain>DSM 1100</strain>
    </source>
</reference>
<evidence type="ECO:0000259" key="4">
    <source>
        <dbReference type="PROSITE" id="PS50930"/>
    </source>
</evidence>
<dbReference type="GO" id="GO:0032993">
    <property type="term" value="C:protein-DNA complex"/>
    <property type="evidence" value="ECO:0007669"/>
    <property type="project" value="TreeGrafter"/>
</dbReference>
<dbReference type="OrthoDB" id="1646880at2"/>
<dbReference type="GO" id="GO:0006355">
    <property type="term" value="P:regulation of DNA-templated transcription"/>
    <property type="evidence" value="ECO:0007669"/>
    <property type="project" value="TreeGrafter"/>
</dbReference>
<organism evidence="5 6">
    <name type="scientific">Haliscomenobacter hydrossis (strain ATCC 27775 / DSM 1100 / LMG 10767 / O)</name>
    <dbReference type="NCBI Taxonomy" id="760192"/>
    <lineage>
        <taxon>Bacteria</taxon>
        <taxon>Pseudomonadati</taxon>
        <taxon>Bacteroidota</taxon>
        <taxon>Saprospiria</taxon>
        <taxon>Saprospirales</taxon>
        <taxon>Haliscomenobacteraceae</taxon>
        <taxon>Haliscomenobacter</taxon>
    </lineage>
</organism>
<dbReference type="PROSITE" id="PS50110">
    <property type="entry name" value="RESPONSE_REGULATORY"/>
    <property type="match status" value="1"/>
</dbReference>
<keyword evidence="2" id="KW-0597">Phosphoprotein</keyword>
<dbReference type="Gene3D" id="2.40.50.1020">
    <property type="entry name" value="LytTr DNA-binding domain"/>
    <property type="match status" value="1"/>
</dbReference>
<dbReference type="Gene3D" id="3.40.50.2300">
    <property type="match status" value="1"/>
</dbReference>
<dbReference type="GO" id="GO:0000156">
    <property type="term" value="F:phosphorelay response regulator activity"/>
    <property type="evidence" value="ECO:0007669"/>
    <property type="project" value="TreeGrafter"/>
</dbReference>
<dbReference type="RefSeq" id="WP_013763504.1">
    <property type="nucleotide sequence ID" value="NC_015510.1"/>
</dbReference>
<evidence type="ECO:0000259" key="3">
    <source>
        <dbReference type="PROSITE" id="PS50110"/>
    </source>
</evidence>
<dbReference type="KEGG" id="hhy:Halhy_1050"/>
<reference evidence="5 6" key="1">
    <citation type="journal article" date="2011" name="Stand. Genomic Sci.">
        <title>Complete genome sequence of Haliscomenobacter hydrossis type strain (O).</title>
        <authorList>
            <consortium name="US DOE Joint Genome Institute (JGI-PGF)"/>
            <person name="Daligault H."/>
            <person name="Lapidus A."/>
            <person name="Zeytun A."/>
            <person name="Nolan M."/>
            <person name="Lucas S."/>
            <person name="Del Rio T.G."/>
            <person name="Tice H."/>
            <person name="Cheng J.F."/>
            <person name="Tapia R."/>
            <person name="Han C."/>
            <person name="Goodwin L."/>
            <person name="Pitluck S."/>
            <person name="Liolios K."/>
            <person name="Pagani I."/>
            <person name="Ivanova N."/>
            <person name="Huntemann M."/>
            <person name="Mavromatis K."/>
            <person name="Mikhailova N."/>
            <person name="Pati A."/>
            <person name="Chen A."/>
            <person name="Palaniappan K."/>
            <person name="Land M."/>
            <person name="Hauser L."/>
            <person name="Brambilla E.M."/>
            <person name="Rohde M."/>
            <person name="Verbarg S."/>
            <person name="Goker M."/>
            <person name="Bristow J."/>
            <person name="Eisen J.A."/>
            <person name="Markowitz V."/>
            <person name="Hugenholtz P."/>
            <person name="Kyrpides N.C."/>
            <person name="Klenk H.P."/>
            <person name="Woyke T."/>
        </authorList>
    </citation>
    <scope>NUCLEOTIDE SEQUENCE [LARGE SCALE GENOMIC DNA]</scope>
    <source>
        <strain evidence="6">ATCC 27775 / DSM 1100 / LMG 10767 / O</strain>
    </source>
</reference>
<evidence type="ECO:0000256" key="1">
    <source>
        <dbReference type="ARBA" id="ARBA00023125"/>
    </source>
</evidence>
<gene>
    <name evidence="5" type="ordered locus">Halhy_1050</name>
</gene>
<dbReference type="SUPFAM" id="SSF52172">
    <property type="entry name" value="CheY-like"/>
    <property type="match status" value="1"/>
</dbReference>
<evidence type="ECO:0000256" key="2">
    <source>
        <dbReference type="PROSITE-ProRule" id="PRU00169"/>
    </source>
</evidence>
<dbReference type="InterPro" id="IPR001789">
    <property type="entry name" value="Sig_transdc_resp-reg_receiver"/>
</dbReference>
<dbReference type="PANTHER" id="PTHR48111">
    <property type="entry name" value="REGULATOR OF RPOS"/>
    <property type="match status" value="1"/>
</dbReference>
<dbReference type="SMART" id="SM00448">
    <property type="entry name" value="REC"/>
    <property type="match status" value="1"/>
</dbReference>
<accession>F4KQC3</accession>
<dbReference type="EMBL" id="CP002691">
    <property type="protein sequence ID" value="AEE48949.1"/>
    <property type="molecule type" value="Genomic_DNA"/>
</dbReference>
<dbReference type="Pfam" id="PF04397">
    <property type="entry name" value="LytTR"/>
    <property type="match status" value="1"/>
</dbReference>
<dbReference type="PROSITE" id="PS50930">
    <property type="entry name" value="HTH_LYTTR"/>
    <property type="match status" value="1"/>
</dbReference>
<keyword evidence="6" id="KW-1185">Reference proteome</keyword>
<feature type="domain" description="Response regulatory" evidence="3">
    <location>
        <begin position="4"/>
        <end position="119"/>
    </location>
</feature>
<protein>
    <submittedName>
        <fullName evidence="5">Two component transcriptional regulator, LytTR family</fullName>
    </submittedName>
</protein>
<dbReference type="InterPro" id="IPR007492">
    <property type="entry name" value="LytTR_DNA-bd_dom"/>
</dbReference>
<feature type="domain" description="HTH LytTR-type" evidence="4">
    <location>
        <begin position="144"/>
        <end position="248"/>
    </location>
</feature>
<evidence type="ECO:0000313" key="5">
    <source>
        <dbReference type="EMBL" id="AEE48949.1"/>
    </source>
</evidence>
<proteinExistence type="predicted"/>
<dbReference type="AlphaFoldDB" id="F4KQC3"/>
<dbReference type="GO" id="GO:0005829">
    <property type="term" value="C:cytosol"/>
    <property type="evidence" value="ECO:0007669"/>
    <property type="project" value="TreeGrafter"/>
</dbReference>
<dbReference type="InterPro" id="IPR011006">
    <property type="entry name" value="CheY-like_superfamily"/>
</dbReference>
<dbReference type="GO" id="GO:0000976">
    <property type="term" value="F:transcription cis-regulatory region binding"/>
    <property type="evidence" value="ECO:0007669"/>
    <property type="project" value="TreeGrafter"/>
</dbReference>
<dbReference type="Pfam" id="PF00072">
    <property type="entry name" value="Response_reg"/>
    <property type="match status" value="1"/>
</dbReference>
<name>F4KQC3_HALH1</name>
<dbReference type="Proteomes" id="UP000008461">
    <property type="component" value="Chromosome"/>
</dbReference>
<dbReference type="PANTHER" id="PTHR48111:SF69">
    <property type="entry name" value="RESPONSE REGULATOR RECEIVER"/>
    <property type="match status" value="1"/>
</dbReference>
<dbReference type="STRING" id="760192.Halhy_1050"/>
<dbReference type="HOGENOM" id="CLU_000445_14_1_10"/>
<evidence type="ECO:0000313" key="6">
    <source>
        <dbReference type="Proteomes" id="UP000008461"/>
    </source>
</evidence>
<dbReference type="eggNOG" id="COG3279">
    <property type="taxonomic scope" value="Bacteria"/>
</dbReference>